<proteinExistence type="predicted"/>
<dbReference type="InterPro" id="IPR051604">
    <property type="entry name" value="Ergot_Alk_Oxidoreductase"/>
</dbReference>
<dbReference type="SUPFAM" id="SSF51735">
    <property type="entry name" value="NAD(P)-binding Rossmann-fold domains"/>
    <property type="match status" value="1"/>
</dbReference>
<dbReference type="KEGG" id="sals:SLNWT_3397"/>
<dbReference type="Pfam" id="PF13460">
    <property type="entry name" value="NAD_binding_10"/>
    <property type="match status" value="1"/>
</dbReference>
<evidence type="ECO:0000313" key="2">
    <source>
        <dbReference type="EMBL" id="AJE83773.1"/>
    </source>
</evidence>
<name>A0A0B5EMQ1_STRA4</name>
<organism evidence="2 3">
    <name type="scientific">Streptomyces albus (strain ATCC 21838 / DSM 41398 / FERM P-419 / JCM 4703 / NBRC 107858)</name>
    <dbReference type="NCBI Taxonomy" id="1081613"/>
    <lineage>
        <taxon>Bacteria</taxon>
        <taxon>Bacillati</taxon>
        <taxon>Actinomycetota</taxon>
        <taxon>Actinomycetes</taxon>
        <taxon>Kitasatosporales</taxon>
        <taxon>Streptomycetaceae</taxon>
        <taxon>Streptomyces</taxon>
    </lineage>
</organism>
<accession>A0A0B5EMQ1</accession>
<reference evidence="2 3" key="1">
    <citation type="submission" date="2015-01" db="EMBL/GenBank/DDBJ databases">
        <title>Enhanced salinomycin production by adjusting the supply of polyketide extender units in Streptomyce albus DSM 41398.</title>
        <authorList>
            <person name="Lu C."/>
        </authorList>
    </citation>
    <scope>NUCLEOTIDE SEQUENCE [LARGE SCALE GENOMIC DNA]</scope>
    <source>
        <strain evidence="3">ATCC 21838 / DSM 41398 / FERM P-419 / JCM 4703 / NBRC 107858</strain>
    </source>
</reference>
<dbReference type="PANTHER" id="PTHR43162">
    <property type="match status" value="1"/>
</dbReference>
<evidence type="ECO:0000259" key="1">
    <source>
        <dbReference type="Pfam" id="PF13460"/>
    </source>
</evidence>
<dbReference type="InterPro" id="IPR016040">
    <property type="entry name" value="NAD(P)-bd_dom"/>
</dbReference>
<keyword evidence="3" id="KW-1185">Reference proteome</keyword>
<protein>
    <recommendedName>
        <fullName evidence="1">NAD(P)-binding domain-containing protein</fullName>
    </recommendedName>
</protein>
<dbReference type="AlphaFoldDB" id="A0A0B5EMQ1"/>
<dbReference type="InterPro" id="IPR036291">
    <property type="entry name" value="NAD(P)-bd_dom_sf"/>
</dbReference>
<dbReference type="EMBL" id="CP010519">
    <property type="protein sequence ID" value="AJE83773.1"/>
    <property type="molecule type" value="Genomic_DNA"/>
</dbReference>
<dbReference type="Gene3D" id="3.40.50.720">
    <property type="entry name" value="NAD(P)-binding Rossmann-like Domain"/>
    <property type="match status" value="1"/>
</dbReference>
<dbReference type="PANTHER" id="PTHR43162:SF1">
    <property type="entry name" value="PRESTALK A DIFFERENTIATION PROTEIN A"/>
    <property type="match status" value="1"/>
</dbReference>
<sequence length="253" mass="27290">MTSPILVTGGTGTLGSHVVPLLREAGRDVRILSRHPKENSPGIEHVSVDLLKGEGIEPALKDVEILLHLAGGPKGDDKATAHLMAAAKNSGVKHVVYISVIGADRVPVAWLKQQHGAEQAIIDSGLPWTILRASQFNDLILTVVEKMTKMPVVPCPGGLRFQPVDSREVAARLADLTLGKPQGMVRELAGPKVYGMRELATSYLQARGKKRPMMGMRMPGKAGKSYRAGENLALEGNDVGKRTWEEFLAERVS</sequence>
<evidence type="ECO:0000313" key="3">
    <source>
        <dbReference type="Proteomes" id="UP000031523"/>
    </source>
</evidence>
<dbReference type="Proteomes" id="UP000031523">
    <property type="component" value="Chromosome"/>
</dbReference>
<gene>
    <name evidence="2" type="ORF">SLNWT_3397</name>
</gene>
<feature type="domain" description="NAD(P)-binding" evidence="1">
    <location>
        <begin position="9"/>
        <end position="138"/>
    </location>
</feature>